<keyword evidence="2" id="KW-1185">Reference proteome</keyword>
<evidence type="ECO:0008006" key="3">
    <source>
        <dbReference type="Google" id="ProtNLM"/>
    </source>
</evidence>
<evidence type="ECO:0000313" key="1">
    <source>
        <dbReference type="EMBL" id="RJK97311.1"/>
    </source>
</evidence>
<name>A0A418ZQH6_9RHOB</name>
<dbReference type="RefSeq" id="WP_119887664.1">
    <property type="nucleotide sequence ID" value="NZ_CP067171.1"/>
</dbReference>
<dbReference type="OrthoDB" id="7402742at2"/>
<gene>
    <name evidence="1" type="ORF">D3P06_16950</name>
</gene>
<reference evidence="1 2" key="1">
    <citation type="submission" date="2018-09" db="EMBL/GenBank/DDBJ databases">
        <title>Paracoccus onubensis nov. sp. a moderate halophilic bacterium isolated from Gruta de las Maravillas (Aracena, Spain).</title>
        <authorList>
            <person name="Jurado V."/>
            <person name="Gutierrez-Patricio S."/>
            <person name="Gonzalez-Pimentel J.L."/>
            <person name="Laiz L."/>
            <person name="Saiz-Jimenez C."/>
        </authorList>
    </citation>
    <scope>NUCLEOTIDE SEQUENCE [LARGE SCALE GENOMIC DNA]</scope>
    <source>
        <strain evidence="1 2">DSM 19484</strain>
    </source>
</reference>
<comment type="caution">
    <text evidence="1">The sequence shown here is derived from an EMBL/GenBank/DDBJ whole genome shotgun (WGS) entry which is preliminary data.</text>
</comment>
<sequence length="254" mass="28561">MLHDLGHGFWTIRGDLRIGGVLNVGTQAGLVALKSGGFVMLDSYPLKGEVRDRVMALTDQGRALKAVLNLHPFHTLHCAAIAQDFPHAALYGTHRHRLRHPDLDWRPEPVESPELAEIFADDLVLTQPRGIDLVTRNERVHAGSVLAWHPASRVLHVDDTINLLPVPRLLRRIFPTPRVFLHPTLPKALLPRAGAVRDFRDWLHGLAAMTRDLRWLCAAHSGHHEFAPGQFSDRLLAAYRRIEDRLTRAEADQS</sequence>
<organism evidence="1 2">
    <name type="scientific">Paracoccus aestuarii</name>
    <dbReference type="NCBI Taxonomy" id="453842"/>
    <lineage>
        <taxon>Bacteria</taxon>
        <taxon>Pseudomonadati</taxon>
        <taxon>Pseudomonadota</taxon>
        <taxon>Alphaproteobacteria</taxon>
        <taxon>Rhodobacterales</taxon>
        <taxon>Paracoccaceae</taxon>
        <taxon>Paracoccus</taxon>
    </lineage>
</organism>
<dbReference type="Proteomes" id="UP000285530">
    <property type="component" value="Unassembled WGS sequence"/>
</dbReference>
<proteinExistence type="predicted"/>
<dbReference type="SUPFAM" id="SSF56281">
    <property type="entry name" value="Metallo-hydrolase/oxidoreductase"/>
    <property type="match status" value="1"/>
</dbReference>
<accession>A0A418ZQH6</accession>
<protein>
    <recommendedName>
        <fullName evidence="3">MBL fold metallo-hydrolase</fullName>
    </recommendedName>
</protein>
<dbReference type="EMBL" id="QZEV01000141">
    <property type="protein sequence ID" value="RJK97311.1"/>
    <property type="molecule type" value="Genomic_DNA"/>
</dbReference>
<dbReference type="AlphaFoldDB" id="A0A418ZQH6"/>
<dbReference type="InterPro" id="IPR036866">
    <property type="entry name" value="RibonucZ/Hydroxyglut_hydro"/>
</dbReference>
<evidence type="ECO:0000313" key="2">
    <source>
        <dbReference type="Proteomes" id="UP000285530"/>
    </source>
</evidence>